<dbReference type="Proteomes" id="UP000887127">
    <property type="component" value="Unassembled WGS sequence"/>
</dbReference>
<feature type="transmembrane region" description="Helical" evidence="1">
    <location>
        <begin position="112"/>
        <end position="132"/>
    </location>
</feature>
<dbReference type="PANTHER" id="PTHR30221:SF1">
    <property type="entry name" value="SMALL-CONDUCTANCE MECHANOSENSITIVE CHANNEL"/>
    <property type="match status" value="1"/>
</dbReference>
<feature type="transmembrane region" description="Helical" evidence="1">
    <location>
        <begin position="18"/>
        <end position="40"/>
    </location>
</feature>
<feature type="transmembrane region" description="Helical" evidence="1">
    <location>
        <begin position="175"/>
        <end position="199"/>
    </location>
</feature>
<dbReference type="GO" id="GO:0008381">
    <property type="term" value="F:mechanosensitive monoatomic ion channel activity"/>
    <property type="evidence" value="ECO:0007669"/>
    <property type="project" value="InterPro"/>
</dbReference>
<dbReference type="Gene3D" id="1.10.287.1260">
    <property type="match status" value="2"/>
</dbReference>
<feature type="transmembrane region" description="Helical" evidence="1">
    <location>
        <begin position="265"/>
        <end position="284"/>
    </location>
</feature>
<dbReference type="NCBIfam" id="NF033912">
    <property type="entry name" value="msc"/>
    <property type="match status" value="1"/>
</dbReference>
<dbReference type="GeneID" id="96912183"/>
<keyword evidence="1" id="KW-0812">Transmembrane</keyword>
<keyword evidence="1" id="KW-0472">Membrane</keyword>
<evidence type="ECO:0000256" key="1">
    <source>
        <dbReference type="SAM" id="Phobius"/>
    </source>
</evidence>
<sequence>MDNAGNTVQNGFNSFLDYLPQLLLGIVLIIVAWIVATLVAKAVSKGLKAIGIGKYFQKWGATNTEEQSHALIDTLSKVAYYLVWVLFLPGIFSTFGLDSIGQPIMNMIDTVLAFIPNIIAAGIVLVLGLFAAKLVKNLVYNVAVAANIDKHLAKLTGGETTDAEVKKNKGTLASVLANIVYFLIVIPIILVALEVLNINSIADPISSVLNTILSAIPNILVAVVLLIVGFAIAKFAGMILTDLLKSAGLNKYSSYLKKSSNMNLDLSKIAGQTVAVLIGLFFLVEALNALNLEMLNSILSVVIGYLPNVLFAAIIIGLGFVGGQMLSSAIKSTTGSMLAGMLIKYILIVFSIFMALDQLNFASAIVQAAFICIIGGLAVAFALSFGLGGREFAKKQLSRLDSKIDEEASKSNTKEID</sequence>
<proteinExistence type="predicted"/>
<keyword evidence="1" id="KW-1133">Transmembrane helix</keyword>
<dbReference type="PANTHER" id="PTHR30221">
    <property type="entry name" value="SMALL-CONDUCTANCE MECHANOSENSITIVE CHANNEL"/>
    <property type="match status" value="1"/>
</dbReference>
<dbReference type="InterPro" id="IPR045275">
    <property type="entry name" value="MscS_archaea/bacteria_type"/>
</dbReference>
<dbReference type="InterPro" id="IPR008910">
    <property type="entry name" value="MSC_TM_helix"/>
</dbReference>
<feature type="transmembrane region" description="Helical" evidence="1">
    <location>
        <begin position="338"/>
        <end position="356"/>
    </location>
</feature>
<dbReference type="RefSeq" id="WP_091762722.1">
    <property type="nucleotide sequence ID" value="NZ_BJVX01000021.1"/>
</dbReference>
<feature type="transmembrane region" description="Helical" evidence="1">
    <location>
        <begin position="304"/>
        <end position="326"/>
    </location>
</feature>
<dbReference type="EMBL" id="BKBI01000018">
    <property type="protein sequence ID" value="GEQ36609.1"/>
    <property type="molecule type" value="Genomic_DNA"/>
</dbReference>
<comment type="caution">
    <text evidence="2">The sequence shown here is derived from an EMBL/GenBank/DDBJ whole genome shotgun (WGS) entry which is preliminary data.</text>
</comment>
<accession>A0AAV3WXZ0</accession>
<feature type="transmembrane region" description="Helical" evidence="1">
    <location>
        <begin position="78"/>
        <end position="100"/>
    </location>
</feature>
<feature type="transmembrane region" description="Helical" evidence="1">
    <location>
        <begin position="368"/>
        <end position="389"/>
    </location>
</feature>
<dbReference type="Pfam" id="PF05552">
    <property type="entry name" value="MS_channel_1st_1"/>
    <property type="match status" value="4"/>
</dbReference>
<evidence type="ECO:0000313" key="3">
    <source>
        <dbReference type="Proteomes" id="UP000887127"/>
    </source>
</evidence>
<protein>
    <submittedName>
        <fullName evidence="2">Integral inner membrane protein</fullName>
    </submittedName>
</protein>
<gene>
    <name evidence="2" type="ORF">M132T_21170</name>
</gene>
<feature type="transmembrane region" description="Helical" evidence="1">
    <location>
        <begin position="219"/>
        <end position="244"/>
    </location>
</feature>
<reference evidence="2" key="1">
    <citation type="submission" date="2019-08" db="EMBL/GenBank/DDBJ databases">
        <title>Marinilactibacillus psychrotolerans M13-2T whole genome sequencing project.</title>
        <authorList>
            <person name="Ishikawa M."/>
            <person name="Suzuki T."/>
            <person name="Matsutani M."/>
        </authorList>
    </citation>
    <scope>NUCLEOTIDE SEQUENCE</scope>
    <source>
        <strain evidence="2">M13-2T</strain>
    </source>
</reference>
<evidence type="ECO:0000313" key="2">
    <source>
        <dbReference type="EMBL" id="GEQ36609.1"/>
    </source>
</evidence>
<name>A0AAV3WXZ0_9LACT</name>
<dbReference type="AlphaFoldDB" id="A0AAV3WXZ0"/>
<organism evidence="2 3">
    <name type="scientific">Marinilactibacillus psychrotolerans</name>
    <dbReference type="NCBI Taxonomy" id="191770"/>
    <lineage>
        <taxon>Bacteria</taxon>
        <taxon>Bacillati</taxon>
        <taxon>Bacillota</taxon>
        <taxon>Bacilli</taxon>
        <taxon>Lactobacillales</taxon>
        <taxon>Carnobacteriaceae</taxon>
        <taxon>Marinilactibacillus</taxon>
    </lineage>
</organism>